<dbReference type="AlphaFoldDB" id="A0A7J8F050"/>
<proteinExistence type="predicted"/>
<comment type="caution">
    <text evidence="1">The sequence shown here is derived from an EMBL/GenBank/DDBJ whole genome shotgun (WGS) entry which is preliminary data.</text>
</comment>
<dbReference type="Proteomes" id="UP000593571">
    <property type="component" value="Unassembled WGS sequence"/>
</dbReference>
<name>A0A7J8F050_ROUAE</name>
<protein>
    <submittedName>
        <fullName evidence="1">Uncharacterized protein</fullName>
    </submittedName>
</protein>
<accession>A0A7J8F050</accession>
<gene>
    <name evidence="1" type="ORF">HJG63_012217</name>
</gene>
<evidence type="ECO:0000313" key="1">
    <source>
        <dbReference type="EMBL" id="KAF6440986.1"/>
    </source>
</evidence>
<reference evidence="1 2" key="1">
    <citation type="journal article" date="2020" name="Nature">
        <title>Six reference-quality genomes reveal evolution of bat adaptations.</title>
        <authorList>
            <person name="Jebb D."/>
            <person name="Huang Z."/>
            <person name="Pippel M."/>
            <person name="Hughes G.M."/>
            <person name="Lavrichenko K."/>
            <person name="Devanna P."/>
            <person name="Winkler S."/>
            <person name="Jermiin L.S."/>
            <person name="Skirmuntt E.C."/>
            <person name="Katzourakis A."/>
            <person name="Burkitt-Gray L."/>
            <person name="Ray D.A."/>
            <person name="Sullivan K.A.M."/>
            <person name="Roscito J.G."/>
            <person name="Kirilenko B.M."/>
            <person name="Davalos L.M."/>
            <person name="Corthals A.P."/>
            <person name="Power M.L."/>
            <person name="Jones G."/>
            <person name="Ransome R.D."/>
            <person name="Dechmann D.K.N."/>
            <person name="Locatelli A.G."/>
            <person name="Puechmaille S.J."/>
            <person name="Fedrigo O."/>
            <person name="Jarvis E.D."/>
            <person name="Hiller M."/>
            <person name="Vernes S.C."/>
            <person name="Myers E.W."/>
            <person name="Teeling E.C."/>
        </authorList>
    </citation>
    <scope>NUCLEOTIDE SEQUENCE [LARGE SCALE GENOMIC DNA]</scope>
    <source>
        <strain evidence="1">MRouAeg1</strain>
        <tissue evidence="1">Muscle</tissue>
    </source>
</reference>
<sequence length="129" mass="14899">MLFIPLSLVFSSVFTPWTRYMINPHMHNSHTIMWEQQECTKDYESTGQTRSDNGTQNRPVLFCFVSFSGMGGSRGHSLARSPRGTCFSVSVLLSYLAFCYKSTVSGLGWCRKSCRQRDQWNRQITEPRR</sequence>
<organism evidence="1 2">
    <name type="scientific">Rousettus aegyptiacus</name>
    <name type="common">Egyptian fruit bat</name>
    <name type="synonym">Pteropus aegyptiacus</name>
    <dbReference type="NCBI Taxonomy" id="9407"/>
    <lineage>
        <taxon>Eukaryota</taxon>
        <taxon>Metazoa</taxon>
        <taxon>Chordata</taxon>
        <taxon>Craniata</taxon>
        <taxon>Vertebrata</taxon>
        <taxon>Euteleostomi</taxon>
        <taxon>Mammalia</taxon>
        <taxon>Eutheria</taxon>
        <taxon>Laurasiatheria</taxon>
        <taxon>Chiroptera</taxon>
        <taxon>Yinpterochiroptera</taxon>
        <taxon>Pteropodoidea</taxon>
        <taxon>Pteropodidae</taxon>
        <taxon>Rousettinae</taxon>
        <taxon>Rousettus</taxon>
    </lineage>
</organism>
<keyword evidence="2" id="KW-1185">Reference proteome</keyword>
<evidence type="ECO:0000313" key="2">
    <source>
        <dbReference type="Proteomes" id="UP000593571"/>
    </source>
</evidence>
<dbReference type="EMBL" id="JACASE010000008">
    <property type="protein sequence ID" value="KAF6440986.1"/>
    <property type="molecule type" value="Genomic_DNA"/>
</dbReference>